<keyword evidence="4" id="KW-0378">Hydrolase</keyword>
<evidence type="ECO:0000313" key="4">
    <source>
        <dbReference type="EMBL" id="PZW25275.1"/>
    </source>
</evidence>
<dbReference type="PANTHER" id="PTHR10963">
    <property type="entry name" value="GLYCOSYL HYDROLASE-RELATED"/>
    <property type="match status" value="1"/>
</dbReference>
<gene>
    <name evidence="4" type="ORF">EI42_04327</name>
</gene>
<dbReference type="Gene3D" id="2.60.120.260">
    <property type="entry name" value="Galactose-binding domain-like"/>
    <property type="match status" value="1"/>
</dbReference>
<dbReference type="Proteomes" id="UP000248806">
    <property type="component" value="Unassembled WGS sequence"/>
</dbReference>
<evidence type="ECO:0000313" key="5">
    <source>
        <dbReference type="Proteomes" id="UP000248806"/>
    </source>
</evidence>
<reference evidence="4 5" key="1">
    <citation type="submission" date="2018-06" db="EMBL/GenBank/DDBJ databases">
        <title>Genomic Encyclopedia of Archaeal and Bacterial Type Strains, Phase II (KMG-II): from individual species to whole genera.</title>
        <authorList>
            <person name="Goeker M."/>
        </authorList>
    </citation>
    <scope>NUCLEOTIDE SEQUENCE [LARGE SCALE GENOMIC DNA]</scope>
    <source>
        <strain evidence="4 5">ATCC BAA-1881</strain>
    </source>
</reference>
<dbReference type="SUPFAM" id="SSF49785">
    <property type="entry name" value="Galactose-binding domain-like"/>
    <property type="match status" value="1"/>
</dbReference>
<dbReference type="EMBL" id="QKUF01000019">
    <property type="protein sequence ID" value="PZW25275.1"/>
    <property type="molecule type" value="Genomic_DNA"/>
</dbReference>
<dbReference type="InterPro" id="IPR050546">
    <property type="entry name" value="Glycosyl_Hydrlase_16"/>
</dbReference>
<proteinExistence type="inferred from homology"/>
<dbReference type="InterPro" id="IPR008979">
    <property type="entry name" value="Galactose-bd-like_sf"/>
</dbReference>
<organism evidence="4 5">
    <name type="scientific">Thermosporothrix hazakensis</name>
    <dbReference type="NCBI Taxonomy" id="644383"/>
    <lineage>
        <taxon>Bacteria</taxon>
        <taxon>Bacillati</taxon>
        <taxon>Chloroflexota</taxon>
        <taxon>Ktedonobacteria</taxon>
        <taxon>Ktedonobacterales</taxon>
        <taxon>Thermosporotrichaceae</taxon>
        <taxon>Thermosporothrix</taxon>
    </lineage>
</organism>
<protein>
    <submittedName>
        <fullName evidence="4">Glycosyl hydrolase family 16</fullName>
    </submittedName>
</protein>
<dbReference type="GO" id="GO:0005975">
    <property type="term" value="P:carbohydrate metabolic process"/>
    <property type="evidence" value="ECO:0007669"/>
    <property type="project" value="InterPro"/>
</dbReference>
<dbReference type="Pfam" id="PF00722">
    <property type="entry name" value="Glyco_hydro_16"/>
    <property type="match status" value="1"/>
</dbReference>
<dbReference type="InterPro" id="IPR000757">
    <property type="entry name" value="Beta-glucanase-like"/>
</dbReference>
<dbReference type="AlphaFoldDB" id="A0A326UEK1"/>
<accession>A0A326UEK1</accession>
<dbReference type="Gene3D" id="2.60.120.200">
    <property type="match status" value="1"/>
</dbReference>
<comment type="caution">
    <text evidence="4">The sequence shown here is derived from an EMBL/GenBank/DDBJ whole genome shotgun (WGS) entry which is preliminary data.</text>
</comment>
<keyword evidence="5" id="KW-1185">Reference proteome</keyword>
<name>A0A326UEK1_THEHA</name>
<feature type="region of interest" description="Disordered" evidence="2">
    <location>
        <begin position="166"/>
        <end position="198"/>
    </location>
</feature>
<dbReference type="InterPro" id="IPR013320">
    <property type="entry name" value="ConA-like_dom_sf"/>
</dbReference>
<sequence>MVTTDRIGDAGSSRFAFTYGYMEIRAWLAGGNGVYNAFWTGAEDHSWPPEIDALELLGDRPTIDHMTYHRDDNGKHVSLSQDSIGADFTAGWHTFGVDWQPGLLIWYVDGQEVTREIVPTDAFAKNLHLLLSAEIWKQSGWTNGPDDSTPSVSQMDVDYVRVWQREGDPSDPSPELPIVQPTKRFGTPGNGESTYEKATDGDVNTAFDAVDATNCATGIDVGEPTVVNTVRYVPRLYAGQRMPGGQFQGANSEDGPWTTLFTVPYAPNDGDFTTARFVNSVAYQFYRYVGPPDGHCNIAEMQFRNQ</sequence>
<dbReference type="PANTHER" id="PTHR10963:SF55">
    <property type="entry name" value="GLYCOSIDE HYDROLASE FAMILY 16 PROTEIN"/>
    <property type="match status" value="1"/>
</dbReference>
<evidence type="ECO:0000256" key="2">
    <source>
        <dbReference type="SAM" id="MobiDB-lite"/>
    </source>
</evidence>
<evidence type="ECO:0000259" key="3">
    <source>
        <dbReference type="PROSITE" id="PS51762"/>
    </source>
</evidence>
<feature type="domain" description="GH16" evidence="3">
    <location>
        <begin position="1"/>
        <end position="168"/>
    </location>
</feature>
<dbReference type="PROSITE" id="PS51762">
    <property type="entry name" value="GH16_2"/>
    <property type="match status" value="1"/>
</dbReference>
<dbReference type="GO" id="GO:0004553">
    <property type="term" value="F:hydrolase activity, hydrolyzing O-glycosyl compounds"/>
    <property type="evidence" value="ECO:0007669"/>
    <property type="project" value="InterPro"/>
</dbReference>
<dbReference type="SUPFAM" id="SSF49899">
    <property type="entry name" value="Concanavalin A-like lectins/glucanases"/>
    <property type="match status" value="1"/>
</dbReference>
<dbReference type="CDD" id="cd08023">
    <property type="entry name" value="GH16_laminarinase_like"/>
    <property type="match status" value="1"/>
</dbReference>
<evidence type="ECO:0000256" key="1">
    <source>
        <dbReference type="ARBA" id="ARBA00006865"/>
    </source>
</evidence>
<comment type="similarity">
    <text evidence="1">Belongs to the glycosyl hydrolase 16 family.</text>
</comment>